<comment type="cofactor">
    <cofactor evidence="14">
        <name>Mg(2+)</name>
        <dbReference type="ChEBI" id="CHEBI:18420"/>
    </cofactor>
    <cofactor evidence="14">
        <name>Mn(2+)</name>
        <dbReference type="ChEBI" id="CHEBI:29035"/>
    </cofactor>
</comment>
<keyword evidence="18" id="KW-1185">Reference proteome</keyword>
<dbReference type="InterPro" id="IPR004150">
    <property type="entry name" value="NAD_DNA_ligase_OB"/>
</dbReference>
<dbReference type="SMART" id="SM00292">
    <property type="entry name" value="BRCT"/>
    <property type="match status" value="1"/>
</dbReference>
<dbReference type="Pfam" id="PF22745">
    <property type="entry name" value="Nlig-Ia"/>
    <property type="match status" value="1"/>
</dbReference>
<dbReference type="Pfam" id="PF00533">
    <property type="entry name" value="BRCT"/>
    <property type="match status" value="1"/>
</dbReference>
<keyword evidence="11 14" id="KW-0234">DNA repair</keyword>
<evidence type="ECO:0000256" key="8">
    <source>
        <dbReference type="ARBA" id="ARBA00022833"/>
    </source>
</evidence>
<dbReference type="SMART" id="SM00532">
    <property type="entry name" value="LIGANc"/>
    <property type="match status" value="1"/>
</dbReference>
<dbReference type="EC" id="6.5.1.2" evidence="2 14"/>
<evidence type="ECO:0000256" key="3">
    <source>
        <dbReference type="ARBA" id="ARBA00013308"/>
    </source>
</evidence>
<reference evidence="18" key="1">
    <citation type="journal article" date="2013" name="Stand. Genomic Sci.">
        <title>Complete genome sequence of Desulfocapsa sulfexigens, a marine deltaproteobacterium specialized in disproportionating inorganic sulfur compounds.</title>
        <authorList>
            <person name="Finster K.W."/>
            <person name="Kjeldsen K.U."/>
            <person name="Kube M."/>
            <person name="Reinhardt R."/>
            <person name="Mussmann M."/>
            <person name="Amann R."/>
            <person name="Schreiber L."/>
        </authorList>
    </citation>
    <scope>NUCLEOTIDE SEQUENCE [LARGE SCALE GENOMIC DNA]</scope>
    <source>
        <strain evidence="18">DSM 10523 / SB164P1</strain>
    </source>
</reference>
<dbReference type="PANTHER" id="PTHR23389:SF9">
    <property type="entry name" value="DNA LIGASE"/>
    <property type="match status" value="1"/>
</dbReference>
<proteinExistence type="inferred from homology"/>
<dbReference type="KEGG" id="dsf:UWK_00424"/>
<dbReference type="Gene3D" id="3.40.50.10190">
    <property type="entry name" value="BRCT domain"/>
    <property type="match status" value="1"/>
</dbReference>
<evidence type="ECO:0000256" key="7">
    <source>
        <dbReference type="ARBA" id="ARBA00022763"/>
    </source>
</evidence>
<sequence>MAVSLQQKRLEELRLQLNEHCHRYYVLDDPLISDGEYDRLFQELIAIEEKYPELVTSDSPSQRVGGAALEKFEQVEHRLPMLSLENAFDDQDLYSFEDRLLRFLLTTERFPYMAEPKLDGLAVELVYEDGVLIRGSTRGNGMIGEDITSQLRTVHSIPLRLKLPDLPRLEVRGEVFMDRSGLEKLNQQRADDGEPLFANPRNAAAGSLRQLDPKITAQRPLRFFVYGVAEPGDTGCRNQQELLQFLATLGLPVNPLVSLCPDIGAVIARFAELSRLRHNLAYEIDGMVVKVNDFTLQTRLGAKARAPRWAIACKFPATQATTQIVQVDFQVGRTGAVTPVALLTPVDVGGVMVSRATLHNNDEILRKDLHIGDTVLIQRAGDVIPEIVKAIPEKRNSSAEPVTFPKDCPVCSHPLLKPEGEAITRCVNPHCPAQRLRSIVHFCSKAGLDIEGLGKKSVEQLFDLKLIKDLPDIFRLQREDLAGLEGWGEKSAENALAGVRAAKEPSLTRFLAALGIRFVGEVTAGLLERSYKSLERLLTVTREELLEVEGLGEQAANSIVEYFSDPSVLEMMRAFHDVGVRPQALEQSGGNLLLSGEVLLFTGSLKKLSRTEAKKLVKEHGGEVASGITQKLTCLVVGEKPGSKLKKAEEKGKKILTEDEFLQVLDGQLKI</sequence>
<keyword evidence="4 14" id="KW-0436">Ligase</keyword>
<dbReference type="AlphaFoldDB" id="M1P0J4"/>
<dbReference type="InterPro" id="IPR001357">
    <property type="entry name" value="BRCT_dom"/>
</dbReference>
<evidence type="ECO:0000259" key="16">
    <source>
        <dbReference type="PROSITE" id="PS50172"/>
    </source>
</evidence>
<dbReference type="FunFam" id="1.10.287.610:FF:000002">
    <property type="entry name" value="DNA ligase"/>
    <property type="match status" value="1"/>
</dbReference>
<comment type="similarity">
    <text evidence="13 14">Belongs to the NAD-dependent DNA ligase family. LigA subfamily.</text>
</comment>
<dbReference type="InterPro" id="IPR036420">
    <property type="entry name" value="BRCT_dom_sf"/>
</dbReference>
<dbReference type="PATRIC" id="fig|1167006.5.peg.487"/>
<gene>
    <name evidence="14" type="primary">ligA</name>
    <name evidence="17" type="ordered locus">UWK_00424</name>
</gene>
<dbReference type="SMART" id="SM00278">
    <property type="entry name" value="HhH1"/>
    <property type="match status" value="3"/>
</dbReference>
<evidence type="ECO:0000256" key="15">
    <source>
        <dbReference type="RuleBase" id="RU000618"/>
    </source>
</evidence>
<keyword evidence="14" id="KW-0464">Manganese</keyword>
<dbReference type="Gene3D" id="6.20.10.30">
    <property type="match status" value="1"/>
</dbReference>
<accession>M1P0J4</accession>
<dbReference type="CDD" id="cd00114">
    <property type="entry name" value="LIGANc"/>
    <property type="match status" value="1"/>
</dbReference>
<dbReference type="Gene3D" id="3.30.470.30">
    <property type="entry name" value="DNA ligase/mRNA capping enzyme"/>
    <property type="match status" value="1"/>
</dbReference>
<feature type="binding site" evidence="14">
    <location>
        <position position="138"/>
    </location>
    <ligand>
        <name>NAD(+)</name>
        <dbReference type="ChEBI" id="CHEBI:57540"/>
    </ligand>
</feature>
<evidence type="ECO:0000256" key="4">
    <source>
        <dbReference type="ARBA" id="ARBA00022598"/>
    </source>
</evidence>
<keyword evidence="7 14" id="KW-0227">DNA damage</keyword>
<feature type="binding site" evidence="14">
    <location>
        <position position="411"/>
    </location>
    <ligand>
        <name>Zn(2+)</name>
        <dbReference type="ChEBI" id="CHEBI:29105"/>
    </ligand>
</feature>
<dbReference type="PANTHER" id="PTHR23389">
    <property type="entry name" value="CHROMOSOME TRANSMISSION FIDELITY FACTOR 18"/>
    <property type="match status" value="1"/>
</dbReference>
<name>M1P0J4_DESSD</name>
<feature type="binding site" evidence="14">
    <location>
        <position position="290"/>
    </location>
    <ligand>
        <name>NAD(+)</name>
        <dbReference type="ChEBI" id="CHEBI:57540"/>
    </ligand>
</feature>
<dbReference type="Pfam" id="PF01653">
    <property type="entry name" value="DNA_ligase_aden"/>
    <property type="match status" value="1"/>
</dbReference>
<dbReference type="Gene3D" id="1.10.287.610">
    <property type="entry name" value="Helix hairpin bin"/>
    <property type="match status" value="1"/>
</dbReference>
<dbReference type="InterPro" id="IPR012340">
    <property type="entry name" value="NA-bd_OB-fold"/>
</dbReference>
<dbReference type="GO" id="GO:0005829">
    <property type="term" value="C:cytosol"/>
    <property type="evidence" value="ECO:0007669"/>
    <property type="project" value="TreeGrafter"/>
</dbReference>
<dbReference type="SUPFAM" id="SSF50249">
    <property type="entry name" value="Nucleic acid-binding proteins"/>
    <property type="match status" value="1"/>
</dbReference>
<evidence type="ECO:0000256" key="2">
    <source>
        <dbReference type="ARBA" id="ARBA00012722"/>
    </source>
</evidence>
<evidence type="ECO:0000256" key="5">
    <source>
        <dbReference type="ARBA" id="ARBA00022705"/>
    </source>
</evidence>
<dbReference type="InterPro" id="IPR010994">
    <property type="entry name" value="RuvA_2-like"/>
</dbReference>
<feature type="binding site" evidence="14">
    <location>
        <position position="426"/>
    </location>
    <ligand>
        <name>Zn(2+)</name>
        <dbReference type="ChEBI" id="CHEBI:29105"/>
    </ligand>
</feature>
<dbReference type="InterPro" id="IPR041663">
    <property type="entry name" value="DisA/LigA_HHH"/>
</dbReference>
<dbReference type="RefSeq" id="WP_015402706.1">
    <property type="nucleotide sequence ID" value="NC_020304.1"/>
</dbReference>
<feature type="binding site" evidence="14">
    <location>
        <position position="115"/>
    </location>
    <ligand>
        <name>NAD(+)</name>
        <dbReference type="ChEBI" id="CHEBI:57540"/>
    </ligand>
</feature>
<feature type="binding site" evidence="14">
    <location>
        <position position="431"/>
    </location>
    <ligand>
        <name>Zn(2+)</name>
        <dbReference type="ChEBI" id="CHEBI:29105"/>
    </ligand>
</feature>
<dbReference type="Proteomes" id="UP000011721">
    <property type="component" value="Chromosome"/>
</dbReference>
<evidence type="ECO:0000256" key="9">
    <source>
        <dbReference type="ARBA" id="ARBA00022842"/>
    </source>
</evidence>
<dbReference type="Gene3D" id="1.10.150.20">
    <property type="entry name" value="5' to 3' exonuclease, C-terminal subdomain"/>
    <property type="match status" value="2"/>
</dbReference>
<dbReference type="PROSITE" id="PS50172">
    <property type="entry name" value="BRCT"/>
    <property type="match status" value="1"/>
</dbReference>
<dbReference type="FunFam" id="3.30.470.30:FF:000001">
    <property type="entry name" value="DNA ligase"/>
    <property type="match status" value="1"/>
</dbReference>
<dbReference type="GO" id="GO:0003677">
    <property type="term" value="F:DNA binding"/>
    <property type="evidence" value="ECO:0007669"/>
    <property type="project" value="InterPro"/>
</dbReference>
<dbReference type="InterPro" id="IPR001679">
    <property type="entry name" value="DNA_ligase"/>
</dbReference>
<keyword evidence="9 14" id="KW-0460">Magnesium</keyword>
<dbReference type="GO" id="GO:0003911">
    <property type="term" value="F:DNA ligase (NAD+) activity"/>
    <property type="evidence" value="ECO:0007669"/>
    <property type="project" value="UniProtKB-UniRule"/>
</dbReference>
<dbReference type="HAMAP" id="MF_01588">
    <property type="entry name" value="DNA_ligase_A"/>
    <property type="match status" value="1"/>
</dbReference>
<dbReference type="FunFam" id="2.40.50.140:FF:000012">
    <property type="entry name" value="DNA ligase"/>
    <property type="match status" value="1"/>
</dbReference>
<feature type="domain" description="BRCT" evidence="16">
    <location>
        <begin position="589"/>
        <end position="671"/>
    </location>
</feature>
<evidence type="ECO:0000256" key="11">
    <source>
        <dbReference type="ARBA" id="ARBA00023204"/>
    </source>
</evidence>
<keyword evidence="6 14" id="KW-0479">Metal-binding</keyword>
<dbReference type="Gene3D" id="2.40.50.140">
    <property type="entry name" value="Nucleic acid-binding proteins"/>
    <property type="match status" value="1"/>
</dbReference>
<dbReference type="CDD" id="cd17748">
    <property type="entry name" value="BRCT_DNA_ligase_like"/>
    <property type="match status" value="1"/>
</dbReference>
<dbReference type="SUPFAM" id="SSF52113">
    <property type="entry name" value="BRCT domain"/>
    <property type="match status" value="1"/>
</dbReference>
<evidence type="ECO:0000256" key="6">
    <source>
        <dbReference type="ARBA" id="ARBA00022723"/>
    </source>
</evidence>
<keyword evidence="10 14" id="KW-0520">NAD</keyword>
<dbReference type="NCBIfam" id="TIGR00575">
    <property type="entry name" value="dnlj"/>
    <property type="match status" value="1"/>
</dbReference>
<dbReference type="eggNOG" id="COG0272">
    <property type="taxonomic scope" value="Bacteria"/>
</dbReference>
<evidence type="ECO:0000256" key="12">
    <source>
        <dbReference type="ARBA" id="ARBA00034005"/>
    </source>
</evidence>
<dbReference type="GO" id="GO:0046872">
    <property type="term" value="F:metal ion binding"/>
    <property type="evidence" value="ECO:0007669"/>
    <property type="project" value="UniProtKB-KW"/>
</dbReference>
<dbReference type="HOGENOM" id="CLU_007764_2_1_7"/>
<dbReference type="InterPro" id="IPR013839">
    <property type="entry name" value="DNAligase_adenylation"/>
</dbReference>
<dbReference type="SUPFAM" id="SSF56091">
    <property type="entry name" value="DNA ligase/mRNA capping enzyme, catalytic domain"/>
    <property type="match status" value="1"/>
</dbReference>
<feature type="binding site" evidence="14">
    <location>
        <begin position="34"/>
        <end position="38"/>
    </location>
    <ligand>
        <name>NAD(+)</name>
        <dbReference type="ChEBI" id="CHEBI:57540"/>
    </ligand>
</feature>
<dbReference type="NCBIfam" id="NF005932">
    <property type="entry name" value="PRK07956.1"/>
    <property type="match status" value="1"/>
</dbReference>
<evidence type="ECO:0000256" key="1">
    <source>
        <dbReference type="ARBA" id="ARBA00004067"/>
    </source>
</evidence>
<keyword evidence="5 14" id="KW-0235">DNA replication</keyword>
<dbReference type="Pfam" id="PF03119">
    <property type="entry name" value="DNA_ligase_ZBD"/>
    <property type="match status" value="1"/>
</dbReference>
<evidence type="ECO:0000256" key="10">
    <source>
        <dbReference type="ARBA" id="ARBA00023027"/>
    </source>
</evidence>
<dbReference type="Pfam" id="PF12826">
    <property type="entry name" value="HHH_2"/>
    <property type="match status" value="1"/>
</dbReference>
<dbReference type="PROSITE" id="PS01055">
    <property type="entry name" value="DNA_LIGASE_N1"/>
    <property type="match status" value="1"/>
</dbReference>
<dbReference type="GO" id="GO:0006260">
    <property type="term" value="P:DNA replication"/>
    <property type="evidence" value="ECO:0007669"/>
    <property type="project" value="UniProtKB-KW"/>
</dbReference>
<dbReference type="InterPro" id="IPR018239">
    <property type="entry name" value="DNA_ligase_AS"/>
</dbReference>
<feature type="binding site" evidence="14">
    <location>
        <position position="408"/>
    </location>
    <ligand>
        <name>Zn(2+)</name>
        <dbReference type="ChEBI" id="CHEBI:29105"/>
    </ligand>
</feature>
<comment type="catalytic activity">
    <reaction evidence="12 14 15">
        <text>NAD(+) + (deoxyribonucleotide)n-3'-hydroxyl + 5'-phospho-(deoxyribonucleotide)m = (deoxyribonucleotide)n+m + AMP + beta-nicotinamide D-nucleotide.</text>
        <dbReference type="EC" id="6.5.1.2"/>
    </reaction>
</comment>
<dbReference type="PIRSF" id="PIRSF001604">
    <property type="entry name" value="LigA"/>
    <property type="match status" value="1"/>
</dbReference>
<dbReference type="InterPro" id="IPR003583">
    <property type="entry name" value="Hlx-hairpin-Hlx_DNA-bd_motif"/>
</dbReference>
<dbReference type="Pfam" id="PF03120">
    <property type="entry name" value="OB_DNA_ligase"/>
    <property type="match status" value="1"/>
</dbReference>
<dbReference type="STRING" id="1167006.UWK_00424"/>
<dbReference type="SUPFAM" id="SSF47781">
    <property type="entry name" value="RuvA domain 2-like"/>
    <property type="match status" value="1"/>
</dbReference>
<comment type="function">
    <text evidence="1 14">DNA ligase that catalyzes the formation of phosphodiester linkages between 5'-phosphoryl and 3'-hydroxyl groups in double-stranded DNA using NAD as a coenzyme and as the energy source for the reaction. It is essential for DNA replication and repair of damaged DNA.</text>
</comment>
<evidence type="ECO:0000256" key="14">
    <source>
        <dbReference type="HAMAP-Rule" id="MF_01588"/>
    </source>
</evidence>
<feature type="active site" description="N6-AMP-lysine intermediate" evidence="14">
    <location>
        <position position="117"/>
    </location>
</feature>
<dbReference type="InterPro" id="IPR013840">
    <property type="entry name" value="DNAligase_N"/>
</dbReference>
<evidence type="ECO:0000256" key="13">
    <source>
        <dbReference type="ARBA" id="ARBA00060881"/>
    </source>
</evidence>
<organism evidence="17 18">
    <name type="scientific">Desulfocapsa sulfexigens (strain DSM 10523 / SB164P1)</name>
    <dbReference type="NCBI Taxonomy" id="1167006"/>
    <lineage>
        <taxon>Bacteria</taxon>
        <taxon>Pseudomonadati</taxon>
        <taxon>Thermodesulfobacteriota</taxon>
        <taxon>Desulfobulbia</taxon>
        <taxon>Desulfobulbales</taxon>
        <taxon>Desulfocapsaceae</taxon>
        <taxon>Desulfocapsa</taxon>
    </lineage>
</organism>
<keyword evidence="8 14" id="KW-0862">Zinc</keyword>
<dbReference type="FunFam" id="1.10.150.20:FF:000007">
    <property type="entry name" value="DNA ligase"/>
    <property type="match status" value="1"/>
</dbReference>
<dbReference type="GO" id="GO:0006281">
    <property type="term" value="P:DNA repair"/>
    <property type="evidence" value="ECO:0007669"/>
    <property type="project" value="UniProtKB-KW"/>
</dbReference>
<feature type="binding site" evidence="14">
    <location>
        <begin position="83"/>
        <end position="84"/>
    </location>
    <ligand>
        <name>NAD(+)</name>
        <dbReference type="ChEBI" id="CHEBI:57540"/>
    </ligand>
</feature>
<dbReference type="PROSITE" id="PS01056">
    <property type="entry name" value="DNA_LIGASE_N2"/>
    <property type="match status" value="1"/>
</dbReference>
<feature type="binding site" evidence="14">
    <location>
        <position position="314"/>
    </location>
    <ligand>
        <name>NAD(+)</name>
        <dbReference type="ChEBI" id="CHEBI:57540"/>
    </ligand>
</feature>
<dbReference type="EMBL" id="CP003985">
    <property type="protein sequence ID" value="AGF77008.1"/>
    <property type="molecule type" value="Genomic_DNA"/>
</dbReference>
<dbReference type="OrthoDB" id="9759736at2"/>
<evidence type="ECO:0000313" key="18">
    <source>
        <dbReference type="Proteomes" id="UP000011721"/>
    </source>
</evidence>
<feature type="binding site" evidence="14">
    <location>
        <position position="174"/>
    </location>
    <ligand>
        <name>NAD(+)</name>
        <dbReference type="ChEBI" id="CHEBI:57540"/>
    </ligand>
</feature>
<protein>
    <recommendedName>
        <fullName evidence="3 14">DNA ligase</fullName>
        <ecNumber evidence="2 14">6.5.1.2</ecNumber>
    </recommendedName>
    <alternativeName>
        <fullName evidence="14">Polydeoxyribonucleotide synthase [NAD(+)]</fullName>
    </alternativeName>
</protein>
<dbReference type="InterPro" id="IPR004149">
    <property type="entry name" value="Znf_DNAligase_C4"/>
</dbReference>
<evidence type="ECO:0000313" key="17">
    <source>
        <dbReference type="EMBL" id="AGF77008.1"/>
    </source>
</evidence>
<dbReference type="InterPro" id="IPR033136">
    <property type="entry name" value="DNA_ligase_CS"/>
</dbReference>